<dbReference type="Pfam" id="PF00384">
    <property type="entry name" value="Molybdopterin"/>
    <property type="match status" value="1"/>
</dbReference>
<dbReference type="GO" id="GO:0051536">
    <property type="term" value="F:iron-sulfur cluster binding"/>
    <property type="evidence" value="ECO:0007669"/>
    <property type="project" value="UniProtKB-KW"/>
</dbReference>
<evidence type="ECO:0000259" key="6">
    <source>
        <dbReference type="Pfam" id="PF01568"/>
    </source>
</evidence>
<dbReference type="AlphaFoldDB" id="A0A0S6U8G5"/>
<reference evidence="7" key="1">
    <citation type="journal article" date="2014" name="Gene">
        <title>Genome-guided analysis of transformation efficiency and carbon dioxide assimilation by Moorella thermoacetica Y72.</title>
        <authorList>
            <person name="Tsukahara K."/>
            <person name="Kita A."/>
            <person name="Nakashimada Y."/>
            <person name="Hoshino T."/>
            <person name="Murakami K."/>
        </authorList>
    </citation>
    <scope>NUCLEOTIDE SEQUENCE [LARGE SCALE GENOMIC DNA]</scope>
    <source>
        <strain evidence="7">Y72</strain>
    </source>
</reference>
<dbReference type="InterPro" id="IPR006656">
    <property type="entry name" value="Mopterin_OxRdtase"/>
</dbReference>
<dbReference type="Pfam" id="PF01568">
    <property type="entry name" value="Molydop_binding"/>
    <property type="match status" value="1"/>
</dbReference>
<feature type="domain" description="Molybdopterin oxidoreductase" evidence="5">
    <location>
        <begin position="7"/>
        <end position="338"/>
    </location>
</feature>
<organism evidence="7">
    <name type="scientific">Moorella thermoacetica Y72</name>
    <dbReference type="NCBI Taxonomy" id="1325331"/>
    <lineage>
        <taxon>Bacteria</taxon>
        <taxon>Bacillati</taxon>
        <taxon>Bacillota</taxon>
        <taxon>Clostridia</taxon>
        <taxon>Neomoorellales</taxon>
        <taxon>Neomoorellaceae</taxon>
        <taxon>Neomoorella</taxon>
    </lineage>
</organism>
<dbReference type="SUPFAM" id="SSF53706">
    <property type="entry name" value="Formate dehydrogenase/DMSO reductase, domains 1-3"/>
    <property type="match status" value="1"/>
</dbReference>
<feature type="domain" description="Molybdopterin dinucleotide-binding" evidence="6">
    <location>
        <begin position="448"/>
        <end position="553"/>
    </location>
</feature>
<evidence type="ECO:0000256" key="2">
    <source>
        <dbReference type="ARBA" id="ARBA00023002"/>
    </source>
</evidence>
<keyword evidence="1" id="KW-0479">Metal-binding</keyword>
<dbReference type="InterPro" id="IPR009010">
    <property type="entry name" value="Asp_de-COase-like_dom_sf"/>
</dbReference>
<gene>
    <name evidence="7" type="ORF">MTY_0748</name>
</gene>
<dbReference type="Proteomes" id="UP000063718">
    <property type="component" value="Unassembled WGS sequence"/>
</dbReference>
<dbReference type="PANTHER" id="PTHR43105">
    <property type="entry name" value="RESPIRATORY NITRATE REDUCTASE"/>
    <property type="match status" value="1"/>
</dbReference>
<keyword evidence="2" id="KW-0560">Oxidoreductase</keyword>
<keyword evidence="4" id="KW-0411">Iron-sulfur</keyword>
<dbReference type="GO" id="GO:0022904">
    <property type="term" value="P:respiratory electron transport chain"/>
    <property type="evidence" value="ECO:0007669"/>
    <property type="project" value="TreeGrafter"/>
</dbReference>
<dbReference type="GO" id="GO:0046872">
    <property type="term" value="F:metal ion binding"/>
    <property type="evidence" value="ECO:0007669"/>
    <property type="project" value="UniProtKB-KW"/>
</dbReference>
<dbReference type="GO" id="GO:0043546">
    <property type="term" value="F:molybdopterin cofactor binding"/>
    <property type="evidence" value="ECO:0007669"/>
    <property type="project" value="InterPro"/>
</dbReference>
<name>A0A0S6U8G5_NEOTH</name>
<evidence type="ECO:0000256" key="1">
    <source>
        <dbReference type="ARBA" id="ARBA00022723"/>
    </source>
</evidence>
<dbReference type="InterPro" id="IPR041925">
    <property type="entry name" value="CT_Formate-Dh_H"/>
</dbReference>
<dbReference type="GO" id="GO:0016020">
    <property type="term" value="C:membrane"/>
    <property type="evidence" value="ECO:0007669"/>
    <property type="project" value="TreeGrafter"/>
</dbReference>
<keyword evidence="3" id="KW-0408">Iron</keyword>
<dbReference type="GO" id="GO:0003954">
    <property type="term" value="F:NADH dehydrogenase activity"/>
    <property type="evidence" value="ECO:0007669"/>
    <property type="project" value="TreeGrafter"/>
</dbReference>
<evidence type="ECO:0000256" key="4">
    <source>
        <dbReference type="ARBA" id="ARBA00023014"/>
    </source>
</evidence>
<dbReference type="Gene3D" id="2.40.40.20">
    <property type="match status" value="1"/>
</dbReference>
<protein>
    <submittedName>
        <fullName evidence="7">Anaerobic dehydrogenases, typically selenocysteine-containing</fullName>
    </submittedName>
</protein>
<accession>A0A0S6U8G5</accession>
<dbReference type="EMBL" id="DF238840">
    <property type="protein sequence ID" value="GAF25415.1"/>
    <property type="molecule type" value="Genomic_DNA"/>
</dbReference>
<dbReference type="InterPro" id="IPR006657">
    <property type="entry name" value="MoPterin_dinucl-bd_dom"/>
</dbReference>
<dbReference type="Gene3D" id="3.40.228.10">
    <property type="entry name" value="Dimethylsulfoxide Reductase, domain 2"/>
    <property type="match status" value="1"/>
</dbReference>
<dbReference type="Gene3D" id="3.40.50.740">
    <property type="match status" value="1"/>
</dbReference>
<dbReference type="InterPro" id="IPR006655">
    <property type="entry name" value="Mopterin_OxRdtase_prok_CS"/>
</dbReference>
<evidence type="ECO:0000259" key="5">
    <source>
        <dbReference type="Pfam" id="PF00384"/>
    </source>
</evidence>
<dbReference type="InterPro" id="IPR050123">
    <property type="entry name" value="Prok_molybdopt-oxidoreductase"/>
</dbReference>
<dbReference type="PROSITE" id="PS00490">
    <property type="entry name" value="MOLYBDOPTERIN_PROK_2"/>
    <property type="match status" value="1"/>
</dbReference>
<evidence type="ECO:0000313" key="7">
    <source>
        <dbReference type="EMBL" id="GAF25415.1"/>
    </source>
</evidence>
<evidence type="ECO:0000256" key="3">
    <source>
        <dbReference type="ARBA" id="ARBA00023004"/>
    </source>
</evidence>
<dbReference type="SUPFAM" id="SSF50692">
    <property type="entry name" value="ADC-like"/>
    <property type="match status" value="1"/>
</dbReference>
<dbReference type="CDD" id="cd02790">
    <property type="entry name" value="MopB_CT_Formate-Dh_H"/>
    <property type="match status" value="1"/>
</dbReference>
<sequence>MTLGSGAMTNSIAEISTYSDVIFIIGSNTAECHPLVARHVLKAKERGAKLIVADPRLTEMANKADIWLRVPVGYNIPLINGMLHLIIKEGLVKKDFIQKHAEGIDELVRAVEQYTPAYVEELTGIPQRDLIEAARLYGRAQAAMILYCMGVTQFSHGTGNVVSLSNLAVVTGNLGRPGTGVCPLRGQNNVQGACDMGGLPDVLPGYLNVTREEWRRRFEKEWKVKLPSKPGIRIPEVPEAILEGKVRALYIFGENPIMSDPDSDHLRHALEHLDLLIVQDIFLTETARLADVVLPAASWAEKDGTFTNTERRVQRVRKAVDLPGEARPDWQIFGMLAQKMGYMGLNYSNPQEIWDEVRRLVPEKFGGISYARLESVRGITWPCPQEEHPGTPILYEGGKFLTPSGKARLYPVIFYSKTSNGASKEKAKASNQVIVGTIAELPDEEYPFILTNGRRVYHYHTGTMTRKSWLLDQIGPNELVEINPRDARKMGINDGDFVKVSTRRGYVAVRAWVTERVPEGTIFMTFHYWEACCNELTNTANDAICSTPEFKLAAARMDKISPEEARAIYLEKKAKYLVDLEKVNVPKPVIGEGGRVDA</sequence>
<dbReference type="PANTHER" id="PTHR43105:SF14">
    <property type="entry name" value="FORMATE DEHYDROGENASE H"/>
    <property type="match status" value="1"/>
</dbReference>
<proteinExistence type="predicted"/>